<accession>A0ABP6V700</accession>
<sequence>MARHDDYYGIGVCETLIEQLLHQAVSWADLPPIQPGIDAQPGEITSEWLGEHGLILAGVREEGFWVLRWG</sequence>
<name>A0ABP6V700_9ACTN</name>
<keyword evidence="2" id="KW-1185">Reference proteome</keyword>
<reference evidence="2" key="1">
    <citation type="journal article" date="2019" name="Int. J. Syst. Evol. Microbiol.">
        <title>The Global Catalogue of Microorganisms (GCM) 10K type strain sequencing project: providing services to taxonomists for standard genome sequencing and annotation.</title>
        <authorList>
            <consortium name="The Broad Institute Genomics Platform"/>
            <consortium name="The Broad Institute Genome Sequencing Center for Infectious Disease"/>
            <person name="Wu L."/>
            <person name="Ma J."/>
        </authorList>
    </citation>
    <scope>NUCLEOTIDE SEQUENCE [LARGE SCALE GENOMIC DNA]</scope>
    <source>
        <strain evidence="2">JCM 17656</strain>
    </source>
</reference>
<dbReference type="Proteomes" id="UP001500707">
    <property type="component" value="Unassembled WGS sequence"/>
</dbReference>
<organism evidence="1 2">
    <name type="scientific">Streptomyces osmaniensis</name>
    <dbReference type="NCBI Taxonomy" id="593134"/>
    <lineage>
        <taxon>Bacteria</taxon>
        <taxon>Bacillati</taxon>
        <taxon>Actinomycetota</taxon>
        <taxon>Actinomycetes</taxon>
        <taxon>Kitasatosporales</taxon>
        <taxon>Streptomycetaceae</taxon>
        <taxon>Streptomyces</taxon>
    </lineage>
</organism>
<evidence type="ECO:0000313" key="2">
    <source>
        <dbReference type="Proteomes" id="UP001500707"/>
    </source>
</evidence>
<protein>
    <submittedName>
        <fullName evidence="1">Uncharacterized protein</fullName>
    </submittedName>
</protein>
<gene>
    <name evidence="1" type="ORF">GCM10022295_07760</name>
</gene>
<proteinExistence type="predicted"/>
<evidence type="ECO:0000313" key="1">
    <source>
        <dbReference type="EMBL" id="GAA3528228.1"/>
    </source>
</evidence>
<comment type="caution">
    <text evidence="1">The sequence shown here is derived from an EMBL/GenBank/DDBJ whole genome shotgun (WGS) entry which is preliminary data.</text>
</comment>
<dbReference type="EMBL" id="BAABCE010000001">
    <property type="protein sequence ID" value="GAA3528228.1"/>
    <property type="molecule type" value="Genomic_DNA"/>
</dbReference>